<dbReference type="NCBIfam" id="TIGR00051">
    <property type="entry name" value="YbgC/FadM family acyl-CoA thioesterase"/>
    <property type="match status" value="1"/>
</dbReference>
<evidence type="ECO:0000313" key="3">
    <source>
        <dbReference type="EMBL" id="TXD94185.1"/>
    </source>
</evidence>
<dbReference type="AlphaFoldDB" id="A0A5C6ZTW7"/>
<sequence length="139" mass="16350">MSSNILKSRIQLKVRFNECDPLQIVWHGNYLKYFEEGREDFCIQHEISYLDMKNRGYATPIVKSSCEHKLPLEYGDTFEVETSFQPVDAAKLVFTYNIFKKDRLVCIGETTQVFLNESRELVLINPSFFLDWKKKLGLI</sequence>
<comment type="similarity">
    <text evidence="1">Belongs to the 4-hydroxybenzoyl-CoA thioesterase family.</text>
</comment>
<dbReference type="OrthoDB" id="9800856at2"/>
<comment type="caution">
    <text evidence="3">The sequence shown here is derived from an EMBL/GenBank/DDBJ whole genome shotgun (WGS) entry which is preliminary data.</text>
</comment>
<evidence type="ECO:0000256" key="1">
    <source>
        <dbReference type="ARBA" id="ARBA00005953"/>
    </source>
</evidence>
<gene>
    <name evidence="3" type="ORF">ES724_07930</name>
</gene>
<dbReference type="SUPFAM" id="SSF54637">
    <property type="entry name" value="Thioesterase/thiol ester dehydrase-isomerase"/>
    <property type="match status" value="1"/>
</dbReference>
<keyword evidence="2" id="KW-0378">Hydrolase</keyword>
<dbReference type="Pfam" id="PF13279">
    <property type="entry name" value="4HBT_2"/>
    <property type="match status" value="1"/>
</dbReference>
<dbReference type="Proteomes" id="UP000321367">
    <property type="component" value="Unassembled WGS sequence"/>
</dbReference>
<dbReference type="EMBL" id="VORY01000006">
    <property type="protein sequence ID" value="TXD94185.1"/>
    <property type="molecule type" value="Genomic_DNA"/>
</dbReference>
<name>A0A5C6ZTW7_9FLAO</name>
<dbReference type="InterPro" id="IPR029069">
    <property type="entry name" value="HotDog_dom_sf"/>
</dbReference>
<evidence type="ECO:0000313" key="4">
    <source>
        <dbReference type="Proteomes" id="UP000321367"/>
    </source>
</evidence>
<evidence type="ECO:0000256" key="2">
    <source>
        <dbReference type="ARBA" id="ARBA00022801"/>
    </source>
</evidence>
<protein>
    <submittedName>
        <fullName evidence="3">Acyl-CoA thioesterase</fullName>
    </submittedName>
</protein>
<dbReference type="GO" id="GO:0047617">
    <property type="term" value="F:fatty acyl-CoA hydrolase activity"/>
    <property type="evidence" value="ECO:0007669"/>
    <property type="project" value="TreeGrafter"/>
</dbReference>
<dbReference type="InterPro" id="IPR006684">
    <property type="entry name" value="YbgC/YbaW"/>
</dbReference>
<proteinExistence type="inferred from homology"/>
<reference evidence="3 4" key="1">
    <citation type="submission" date="2019-08" db="EMBL/GenBank/DDBJ databases">
        <title>Genome sequence of Gillisia hiemivivida IC154 (type strain).</title>
        <authorList>
            <person name="Bowman J.P."/>
        </authorList>
    </citation>
    <scope>NUCLEOTIDE SEQUENCE [LARGE SCALE GENOMIC DNA]</scope>
    <source>
        <strain evidence="3 4">IC154</strain>
    </source>
</reference>
<accession>A0A5C6ZTW7</accession>
<keyword evidence="4" id="KW-1185">Reference proteome</keyword>
<dbReference type="InterPro" id="IPR050563">
    <property type="entry name" value="4-hydroxybenzoyl-CoA_TE"/>
</dbReference>
<dbReference type="Gene3D" id="3.10.129.10">
    <property type="entry name" value="Hotdog Thioesterase"/>
    <property type="match status" value="1"/>
</dbReference>
<dbReference type="RefSeq" id="WP_146931880.1">
    <property type="nucleotide sequence ID" value="NZ_CBCSHZ010000005.1"/>
</dbReference>
<dbReference type="PANTHER" id="PTHR31793:SF27">
    <property type="entry name" value="NOVEL THIOESTERASE SUPERFAMILY DOMAIN AND SAPOSIN A-TYPE DOMAIN CONTAINING PROTEIN (0610012H03RIK)"/>
    <property type="match status" value="1"/>
</dbReference>
<dbReference type="PANTHER" id="PTHR31793">
    <property type="entry name" value="4-HYDROXYBENZOYL-COA THIOESTERASE FAMILY MEMBER"/>
    <property type="match status" value="1"/>
</dbReference>
<dbReference type="CDD" id="cd00586">
    <property type="entry name" value="4HBT"/>
    <property type="match status" value="1"/>
</dbReference>
<dbReference type="PIRSF" id="PIRSF003230">
    <property type="entry name" value="YbgC"/>
    <property type="match status" value="1"/>
</dbReference>
<organism evidence="3 4">
    <name type="scientific">Gillisia hiemivivida</name>
    <dbReference type="NCBI Taxonomy" id="291190"/>
    <lineage>
        <taxon>Bacteria</taxon>
        <taxon>Pseudomonadati</taxon>
        <taxon>Bacteroidota</taxon>
        <taxon>Flavobacteriia</taxon>
        <taxon>Flavobacteriales</taxon>
        <taxon>Flavobacteriaceae</taxon>
        <taxon>Gillisia</taxon>
    </lineage>
</organism>